<feature type="transmembrane region" description="Helical" evidence="1">
    <location>
        <begin position="98"/>
        <end position="120"/>
    </location>
</feature>
<keyword evidence="1" id="KW-1133">Transmembrane helix</keyword>
<gene>
    <name evidence="2" type="ORF">FC70_GL001495</name>
</gene>
<evidence type="ECO:0008006" key="4">
    <source>
        <dbReference type="Google" id="ProtNLM"/>
    </source>
</evidence>
<dbReference type="AlphaFoldDB" id="A0A0R1RMX7"/>
<dbReference type="OrthoDB" id="9982576at2"/>
<dbReference type="STRING" id="1423778.FC70_GL001495"/>
<dbReference type="RefSeq" id="WP_057890421.1">
    <property type="nucleotide sequence ID" value="NZ_AZFE01000032.1"/>
</dbReference>
<keyword evidence="1" id="KW-0812">Transmembrane</keyword>
<accession>A0A0R1RMX7</accession>
<feature type="transmembrane region" description="Helical" evidence="1">
    <location>
        <begin position="37"/>
        <end position="57"/>
    </location>
</feature>
<feature type="transmembrane region" description="Helical" evidence="1">
    <location>
        <begin position="69"/>
        <end position="86"/>
    </location>
</feature>
<keyword evidence="1" id="KW-0472">Membrane</keyword>
<comment type="caution">
    <text evidence="2">The sequence shown here is derived from an EMBL/GenBank/DDBJ whole genome shotgun (WGS) entry which is preliminary data.</text>
</comment>
<dbReference type="PATRIC" id="fig|1423778.4.peg.1531"/>
<protein>
    <recommendedName>
        <fullName evidence="4">DUF3021 domain-containing protein</fullName>
    </recommendedName>
</protein>
<keyword evidence="3" id="KW-1185">Reference proteome</keyword>
<dbReference type="KEGG" id="lol:LACOL_1085"/>
<evidence type="ECO:0000256" key="1">
    <source>
        <dbReference type="SAM" id="Phobius"/>
    </source>
</evidence>
<organism evidence="2 3">
    <name type="scientific">Paucilactobacillus oligofermentans DSM 15707 = LMG 22743</name>
    <dbReference type="NCBI Taxonomy" id="1423778"/>
    <lineage>
        <taxon>Bacteria</taxon>
        <taxon>Bacillati</taxon>
        <taxon>Bacillota</taxon>
        <taxon>Bacilli</taxon>
        <taxon>Lactobacillales</taxon>
        <taxon>Lactobacillaceae</taxon>
        <taxon>Paucilactobacillus</taxon>
    </lineage>
</organism>
<feature type="transmembrane region" description="Helical" evidence="1">
    <location>
        <begin position="12"/>
        <end position="31"/>
    </location>
</feature>
<evidence type="ECO:0000313" key="3">
    <source>
        <dbReference type="Proteomes" id="UP000051697"/>
    </source>
</evidence>
<sequence>MMLVKELIKKAFIGVLIGSTTFVFVLLVGWSKVEIDSAGLEIILIMSAVIGLISKVLDMELGTYLLRRLLHFVLTTITCMLAYWAYPVAFLTSWQQGIFGYLVIYLLILLGFRVWVFLDLNSINKQVKRRKQAKK</sequence>
<dbReference type="Pfam" id="PF11457">
    <property type="entry name" value="DUF3021"/>
    <property type="match status" value="1"/>
</dbReference>
<evidence type="ECO:0000313" key="2">
    <source>
        <dbReference type="EMBL" id="KRL54696.1"/>
    </source>
</evidence>
<proteinExistence type="predicted"/>
<reference evidence="2 3" key="1">
    <citation type="journal article" date="2015" name="Genome Announc.">
        <title>Expanding the biotechnology potential of lactobacilli through comparative genomics of 213 strains and associated genera.</title>
        <authorList>
            <person name="Sun Z."/>
            <person name="Harris H.M."/>
            <person name="McCann A."/>
            <person name="Guo C."/>
            <person name="Argimon S."/>
            <person name="Zhang W."/>
            <person name="Yang X."/>
            <person name="Jeffery I.B."/>
            <person name="Cooney J.C."/>
            <person name="Kagawa T.F."/>
            <person name="Liu W."/>
            <person name="Song Y."/>
            <person name="Salvetti E."/>
            <person name="Wrobel A."/>
            <person name="Rasinkangas P."/>
            <person name="Parkhill J."/>
            <person name="Rea M.C."/>
            <person name="O'Sullivan O."/>
            <person name="Ritari J."/>
            <person name="Douillard F.P."/>
            <person name="Paul Ross R."/>
            <person name="Yang R."/>
            <person name="Briner A.E."/>
            <person name="Felis G.E."/>
            <person name="de Vos W.M."/>
            <person name="Barrangou R."/>
            <person name="Klaenhammer T.R."/>
            <person name="Caufield P.W."/>
            <person name="Cui Y."/>
            <person name="Zhang H."/>
            <person name="O'Toole P.W."/>
        </authorList>
    </citation>
    <scope>NUCLEOTIDE SEQUENCE [LARGE SCALE GENOMIC DNA]</scope>
    <source>
        <strain evidence="2 3">DSM 15707</strain>
    </source>
</reference>
<dbReference type="EMBL" id="AZFE01000032">
    <property type="protein sequence ID" value="KRL54696.1"/>
    <property type="molecule type" value="Genomic_DNA"/>
</dbReference>
<dbReference type="InterPro" id="IPR021560">
    <property type="entry name" value="DUF3021"/>
</dbReference>
<dbReference type="Proteomes" id="UP000051697">
    <property type="component" value="Unassembled WGS sequence"/>
</dbReference>
<name>A0A0R1RMX7_9LACO</name>